<evidence type="ECO:0000256" key="1">
    <source>
        <dbReference type="ARBA" id="ARBA00004323"/>
    </source>
</evidence>
<keyword evidence="13" id="KW-1185">Reference proteome</keyword>
<organism evidence="10 12">
    <name type="scientific">Rotaria sordida</name>
    <dbReference type="NCBI Taxonomy" id="392033"/>
    <lineage>
        <taxon>Eukaryota</taxon>
        <taxon>Metazoa</taxon>
        <taxon>Spiralia</taxon>
        <taxon>Gnathifera</taxon>
        <taxon>Rotifera</taxon>
        <taxon>Eurotatoria</taxon>
        <taxon>Bdelloidea</taxon>
        <taxon>Philodinida</taxon>
        <taxon>Philodinidae</taxon>
        <taxon>Rotaria</taxon>
    </lineage>
</organism>
<keyword evidence="6 9" id="KW-1133">Transmembrane helix</keyword>
<keyword evidence="3 9" id="KW-0812">Transmembrane</keyword>
<evidence type="ECO:0000313" key="13">
    <source>
        <dbReference type="Proteomes" id="UP000663870"/>
    </source>
</evidence>
<comment type="similarity">
    <text evidence="2">Belongs to the glycosyl hydrolase 99 family.</text>
</comment>
<evidence type="ECO:0000256" key="9">
    <source>
        <dbReference type="SAM" id="Phobius"/>
    </source>
</evidence>
<evidence type="ECO:0008006" key="14">
    <source>
        <dbReference type="Google" id="ProtNLM"/>
    </source>
</evidence>
<evidence type="ECO:0000256" key="2">
    <source>
        <dbReference type="ARBA" id="ARBA00009559"/>
    </source>
</evidence>
<feature type="transmembrane region" description="Helical" evidence="9">
    <location>
        <begin position="12"/>
        <end position="30"/>
    </location>
</feature>
<dbReference type="PANTHER" id="PTHR13572">
    <property type="entry name" value="ENDO-ALPHA-1,2-MANNOSIDASE"/>
    <property type="match status" value="1"/>
</dbReference>
<sequence>MWQVYTRRRRIRWLAIGFILILIVWCFILYKSLNITYEQDISHSHSSSLTSISSFLYEIDNLDLFIKQTPVKYNYHIFYYPWYGNPEYDAGQYFHWNHRRLAHWNREKASNYPQNPHEPPDDIGSNFYPLLGPYSSRSPTILDKHMRMIRMSGAGTLSVSWYPPGMADDAGHPWNDLMPLLLDTAEKYKLKICFHIEPYQNRTADNVIYWSDYILRQYGSHSAFYRYKEKGFFYIYDSYRISADEWYQKFLSNNKIKQQAFFVGLILKSNDCQQLVSSGFDAAYSYFAANGFTEASTSQRWSSIVGICKSIPFIPSIGPGYIDTNIRPWNGETTRSRQNGNYYKQMFKDLPKVNDKIVTITSFNEWHEGTQIEPAIEKNVSKNIIYESYHQGPFTYIYLTRELIFTN</sequence>
<evidence type="ECO:0000256" key="6">
    <source>
        <dbReference type="ARBA" id="ARBA00022989"/>
    </source>
</evidence>
<dbReference type="GO" id="GO:0004559">
    <property type="term" value="F:alpha-mannosidase activity"/>
    <property type="evidence" value="ECO:0007669"/>
    <property type="project" value="TreeGrafter"/>
</dbReference>
<dbReference type="GO" id="GO:0000139">
    <property type="term" value="C:Golgi membrane"/>
    <property type="evidence" value="ECO:0007669"/>
    <property type="project" value="UniProtKB-SubCell"/>
</dbReference>
<protein>
    <recommendedName>
        <fullName evidence="14">Glycoprotein endo-alpha-1,2-mannosidase</fullName>
    </recommendedName>
</protein>
<evidence type="ECO:0000256" key="8">
    <source>
        <dbReference type="ARBA" id="ARBA00023136"/>
    </source>
</evidence>
<keyword evidence="4" id="KW-0378">Hydrolase</keyword>
<dbReference type="InterPro" id="IPR026071">
    <property type="entry name" value="Glyco_Hydrolase_99"/>
</dbReference>
<dbReference type="AlphaFoldDB" id="A0A813ZUH0"/>
<dbReference type="EMBL" id="CAJNOH010000146">
    <property type="protein sequence ID" value="CAF0905367.1"/>
    <property type="molecule type" value="Genomic_DNA"/>
</dbReference>
<evidence type="ECO:0000256" key="7">
    <source>
        <dbReference type="ARBA" id="ARBA00023034"/>
    </source>
</evidence>
<evidence type="ECO:0000313" key="11">
    <source>
        <dbReference type="EMBL" id="CAF0926641.1"/>
    </source>
</evidence>
<accession>A0A813ZUH0</accession>
<evidence type="ECO:0000256" key="5">
    <source>
        <dbReference type="ARBA" id="ARBA00022968"/>
    </source>
</evidence>
<comment type="subcellular location">
    <subcellularLocation>
        <location evidence="1">Golgi apparatus membrane</location>
        <topology evidence="1">Single-pass type II membrane protein</topology>
    </subcellularLocation>
</comment>
<keyword evidence="8 9" id="KW-0472">Membrane</keyword>
<evidence type="ECO:0000313" key="12">
    <source>
        <dbReference type="Proteomes" id="UP000663854"/>
    </source>
</evidence>
<reference evidence="10" key="1">
    <citation type="submission" date="2021-02" db="EMBL/GenBank/DDBJ databases">
        <authorList>
            <person name="Nowell W R."/>
        </authorList>
    </citation>
    <scope>NUCLEOTIDE SEQUENCE</scope>
</reference>
<proteinExistence type="inferred from homology"/>
<name>A0A813ZUH0_9BILA</name>
<dbReference type="Pfam" id="PF16317">
    <property type="entry name" value="Glyco_hydro_99"/>
    <property type="match status" value="1"/>
</dbReference>
<dbReference type="Proteomes" id="UP000663854">
    <property type="component" value="Unassembled WGS sequence"/>
</dbReference>
<evidence type="ECO:0000256" key="4">
    <source>
        <dbReference type="ARBA" id="ARBA00022801"/>
    </source>
</evidence>
<gene>
    <name evidence="11" type="ORF">JXQ802_LOCUS10411</name>
    <name evidence="10" type="ORF">PYM288_LOCUS9735</name>
</gene>
<dbReference type="Gene3D" id="3.20.20.80">
    <property type="entry name" value="Glycosidases"/>
    <property type="match status" value="1"/>
</dbReference>
<dbReference type="Proteomes" id="UP000663870">
    <property type="component" value="Unassembled WGS sequence"/>
</dbReference>
<dbReference type="PANTHER" id="PTHR13572:SF4">
    <property type="entry name" value="RE57134P"/>
    <property type="match status" value="1"/>
</dbReference>
<evidence type="ECO:0000256" key="3">
    <source>
        <dbReference type="ARBA" id="ARBA00022692"/>
    </source>
</evidence>
<evidence type="ECO:0000313" key="10">
    <source>
        <dbReference type="EMBL" id="CAF0905367.1"/>
    </source>
</evidence>
<comment type="caution">
    <text evidence="10">The sequence shown here is derived from an EMBL/GenBank/DDBJ whole genome shotgun (WGS) entry which is preliminary data.</text>
</comment>
<keyword evidence="7" id="KW-0333">Golgi apparatus</keyword>
<dbReference type="CDD" id="cd11574">
    <property type="entry name" value="GH99"/>
    <property type="match status" value="1"/>
</dbReference>
<dbReference type="EMBL" id="CAJNOL010000199">
    <property type="protein sequence ID" value="CAF0926641.1"/>
    <property type="molecule type" value="Genomic_DNA"/>
</dbReference>
<keyword evidence="5" id="KW-0735">Signal-anchor</keyword>